<sequence length="322" mass="38102">MSYDLDLVDRKILSELDTNARMNYSEIGKKIRVAKETVKYRIGQLQNKKIISGFYTVLNFSKLGFTLYRTYIRLQNTSPKIENEIGEYLINSKNIAIFYRTNGPFQIALAIWAKTPWEHEQFWLNFKNKFGEYLADYHLSVMVEYLEFTRSYLLPSKSNEKKIFTTIIKTEPETLDKLDFALLTFLSDNARASLVEIAKELRISVVTARYRLKNLINKKVIVGFRPVFNLSALGREYYKVDLWFRKFDNANEVMQKILSHPNVIYTEKSLITSDFEFDVEVENFEKFTEMMESFKAKFPEDIRTYRYYSLVKNLKTNYAPEL</sequence>
<protein>
    <submittedName>
        <fullName evidence="5">HTH-type transcriptional regulator LrpA</fullName>
    </submittedName>
</protein>
<dbReference type="InterPro" id="IPR019888">
    <property type="entry name" value="Tscrpt_reg_AsnC-like"/>
</dbReference>
<reference evidence="5 6" key="1">
    <citation type="submission" date="2019-08" db="EMBL/GenBank/DDBJ databases">
        <authorList>
            <person name="Vazquez-Campos X."/>
        </authorList>
    </citation>
    <scope>NUCLEOTIDE SEQUENCE [LARGE SCALE GENOMIC DNA]</scope>
    <source>
        <strain evidence="5">LFW-283_2</strain>
    </source>
</reference>
<feature type="domain" description="HTH asnC-type" evidence="4">
    <location>
        <begin position="175"/>
        <end position="236"/>
    </location>
</feature>
<evidence type="ECO:0000313" key="6">
    <source>
        <dbReference type="Proteomes" id="UP000789941"/>
    </source>
</evidence>
<dbReference type="Pfam" id="PF13412">
    <property type="entry name" value="HTH_24"/>
    <property type="match status" value="1"/>
</dbReference>
<dbReference type="SUPFAM" id="SSF46785">
    <property type="entry name" value="Winged helix' DNA-binding domain"/>
    <property type="match status" value="2"/>
</dbReference>
<evidence type="ECO:0000313" key="5">
    <source>
        <dbReference type="EMBL" id="VVC03874.1"/>
    </source>
</evidence>
<dbReference type="PANTHER" id="PTHR30154">
    <property type="entry name" value="LEUCINE-RESPONSIVE REGULATORY PROTEIN"/>
    <property type="match status" value="1"/>
</dbReference>
<dbReference type="GO" id="GO:0043565">
    <property type="term" value="F:sequence-specific DNA binding"/>
    <property type="evidence" value="ECO:0007669"/>
    <property type="project" value="InterPro"/>
</dbReference>
<dbReference type="InterPro" id="IPR000485">
    <property type="entry name" value="AsnC-type_HTH_dom"/>
</dbReference>
<evidence type="ECO:0000256" key="3">
    <source>
        <dbReference type="ARBA" id="ARBA00023163"/>
    </source>
</evidence>
<evidence type="ECO:0000256" key="1">
    <source>
        <dbReference type="ARBA" id="ARBA00023015"/>
    </source>
</evidence>
<keyword evidence="2" id="KW-0238">DNA-binding</keyword>
<feature type="domain" description="HTH asnC-type" evidence="4">
    <location>
        <begin position="5"/>
        <end position="66"/>
    </location>
</feature>
<keyword evidence="1" id="KW-0805">Transcription regulation</keyword>
<dbReference type="SMART" id="SM00344">
    <property type="entry name" value="HTH_ASNC"/>
    <property type="match status" value="2"/>
</dbReference>
<dbReference type="Pfam" id="PF13404">
    <property type="entry name" value="HTH_AsnC-type"/>
    <property type="match status" value="1"/>
</dbReference>
<dbReference type="EMBL" id="CABMJJ010000009">
    <property type="protein sequence ID" value="VVC03874.1"/>
    <property type="molecule type" value="Genomic_DNA"/>
</dbReference>
<evidence type="ECO:0000259" key="4">
    <source>
        <dbReference type="PROSITE" id="PS50956"/>
    </source>
</evidence>
<dbReference type="GO" id="GO:0005829">
    <property type="term" value="C:cytosol"/>
    <property type="evidence" value="ECO:0007669"/>
    <property type="project" value="TreeGrafter"/>
</dbReference>
<organism evidence="5 6">
    <name type="scientific">Candidatus Bilamarchaeum dharawalense</name>
    <dbReference type="NCBI Taxonomy" id="2885759"/>
    <lineage>
        <taxon>Archaea</taxon>
        <taxon>Candidatus Micrarchaeota</taxon>
        <taxon>Candidatus Micrarchaeia</taxon>
        <taxon>Candidatus Anstonellales</taxon>
        <taxon>Candidatus Bilamarchaeaceae</taxon>
        <taxon>Candidatus Bilamarchaeum</taxon>
    </lineage>
</organism>
<dbReference type="PRINTS" id="PR00033">
    <property type="entry name" value="HTHASNC"/>
</dbReference>
<dbReference type="InterPro" id="IPR036390">
    <property type="entry name" value="WH_DNA-bd_sf"/>
</dbReference>
<keyword evidence="3" id="KW-0804">Transcription</keyword>
<dbReference type="PANTHER" id="PTHR30154:SF34">
    <property type="entry name" value="TRANSCRIPTIONAL REGULATOR AZLB"/>
    <property type="match status" value="1"/>
</dbReference>
<dbReference type="InterPro" id="IPR036388">
    <property type="entry name" value="WH-like_DNA-bd_sf"/>
</dbReference>
<dbReference type="PROSITE" id="PS50956">
    <property type="entry name" value="HTH_ASNC_2"/>
    <property type="match status" value="2"/>
</dbReference>
<dbReference type="GO" id="GO:0043200">
    <property type="term" value="P:response to amino acid"/>
    <property type="evidence" value="ECO:0007669"/>
    <property type="project" value="TreeGrafter"/>
</dbReference>
<dbReference type="Proteomes" id="UP000789941">
    <property type="component" value="Unassembled WGS sequence"/>
</dbReference>
<proteinExistence type="predicted"/>
<evidence type="ECO:0000256" key="2">
    <source>
        <dbReference type="ARBA" id="ARBA00023125"/>
    </source>
</evidence>
<accession>A0A5E4LPE8</accession>
<name>A0A5E4LPE8_9ARCH</name>
<comment type="caution">
    <text evidence="5">The sequence shown here is derived from an EMBL/GenBank/DDBJ whole genome shotgun (WGS) entry which is preliminary data.</text>
</comment>
<dbReference type="AlphaFoldDB" id="A0A5E4LPE8"/>
<dbReference type="Gene3D" id="1.10.10.10">
    <property type="entry name" value="Winged helix-like DNA-binding domain superfamily/Winged helix DNA-binding domain"/>
    <property type="match status" value="2"/>
</dbReference>
<gene>
    <name evidence="5" type="primary">lrpA_1</name>
    <name evidence="5" type="ORF">LFW2832_00589</name>
</gene>